<evidence type="ECO:0000313" key="10">
    <source>
        <dbReference type="Proteomes" id="UP001449657"/>
    </source>
</evidence>
<name>A0ABZ2YWS2_9BACT</name>
<feature type="signal peptide" evidence="8">
    <location>
        <begin position="1"/>
        <end position="20"/>
    </location>
</feature>
<dbReference type="InterPro" id="IPR005017">
    <property type="entry name" value="OMPP1/FadL/TodX"/>
</dbReference>
<dbReference type="PANTHER" id="PTHR35093">
    <property type="entry name" value="OUTER MEMBRANE PROTEIN NMB0088-RELATED"/>
    <property type="match status" value="1"/>
</dbReference>
<evidence type="ECO:0000313" key="9">
    <source>
        <dbReference type="EMBL" id="WZN44102.1"/>
    </source>
</evidence>
<evidence type="ECO:0008006" key="11">
    <source>
        <dbReference type="Google" id="ProtNLM"/>
    </source>
</evidence>
<keyword evidence="7" id="KW-0998">Cell outer membrane</keyword>
<keyword evidence="5 8" id="KW-0732">Signal</keyword>
<comment type="subcellular location">
    <subcellularLocation>
        <location evidence="1">Cell outer membrane</location>
        <topology evidence="1">Multi-pass membrane protein</topology>
    </subcellularLocation>
</comment>
<evidence type="ECO:0000256" key="3">
    <source>
        <dbReference type="ARBA" id="ARBA00022452"/>
    </source>
</evidence>
<evidence type="ECO:0000256" key="6">
    <source>
        <dbReference type="ARBA" id="ARBA00023136"/>
    </source>
</evidence>
<evidence type="ECO:0000256" key="7">
    <source>
        <dbReference type="ARBA" id="ARBA00023237"/>
    </source>
</evidence>
<organism evidence="9 10">
    <name type="scientific">Chitinophaga caseinilytica</name>
    <dbReference type="NCBI Taxonomy" id="2267521"/>
    <lineage>
        <taxon>Bacteria</taxon>
        <taxon>Pseudomonadati</taxon>
        <taxon>Bacteroidota</taxon>
        <taxon>Chitinophagia</taxon>
        <taxon>Chitinophagales</taxon>
        <taxon>Chitinophagaceae</taxon>
        <taxon>Chitinophaga</taxon>
    </lineage>
</organism>
<dbReference type="Proteomes" id="UP001449657">
    <property type="component" value="Chromosome"/>
</dbReference>
<evidence type="ECO:0000256" key="8">
    <source>
        <dbReference type="SAM" id="SignalP"/>
    </source>
</evidence>
<evidence type="ECO:0000256" key="2">
    <source>
        <dbReference type="ARBA" id="ARBA00008163"/>
    </source>
</evidence>
<gene>
    <name evidence="9" type="ORF">WJU22_14475</name>
</gene>
<keyword evidence="4" id="KW-0812">Transmembrane</keyword>
<evidence type="ECO:0000256" key="4">
    <source>
        <dbReference type="ARBA" id="ARBA00022692"/>
    </source>
</evidence>
<feature type="chain" id="PRO_5046056840" description="Outer membrane protein transport protein (OMPP1/FadL/TodX)" evidence="8">
    <location>
        <begin position="21"/>
        <end position="529"/>
    </location>
</feature>
<sequence length="529" mass="58098">MNKRTAFLLIALGVSSTALAQDEHDALRYSRLMFGGTARTQAIGGAAGSLGGDISATHINPAGLGFFKTSEVNITPGFYFKNNDMRFTSGTGSNTNPTTSDSKSNMMLGNVGVVFGIPNRNANSKFRNFAVSIDYARTADFNNRSYLGGKNTLTSFSDTWVEKLMPNGNPVPFNDANDVYAEGPSLGFRTYVIGYDPDNNGGVEKYFSVINPTAAGGILQSDDIRERGGINEFSVGFGGNYSEQLYFGLSLNFPRIDYERNRTFTETDPNENNVTNDFDQYQFNEVLNTDATGFNTKLGIIYAPMPALRIGASFHTPTWFSMHDTYSARVDSWMEELGNHFSSTEDLYDGFPIEYDYTLRTPWRAGGSVSYIFGTNADTKQQHGFITADVEYVDYSATKYKFNKGAPQDRDRAKALNRTIEDSYTGAMNVRVGGELKFNVLAVRAGFSYYGNPYNSDFSDIDASVKRVSGGLGYRNKGFFTDLTYVHTLNSKSAYNPYVLNDSPGLPAAPTAEHSLTGGNIVLTVGLKF</sequence>
<keyword evidence="10" id="KW-1185">Reference proteome</keyword>
<evidence type="ECO:0000256" key="5">
    <source>
        <dbReference type="ARBA" id="ARBA00022729"/>
    </source>
</evidence>
<dbReference type="SUPFAM" id="SSF56935">
    <property type="entry name" value="Porins"/>
    <property type="match status" value="1"/>
</dbReference>
<proteinExistence type="inferred from homology"/>
<dbReference type="Gene3D" id="2.40.160.60">
    <property type="entry name" value="Outer membrane protein transport protein (OMPP1/FadL/TodX)"/>
    <property type="match status" value="1"/>
</dbReference>
<accession>A0ABZ2YWS2</accession>
<reference evidence="9 10" key="1">
    <citation type="submission" date="2024-03" db="EMBL/GenBank/DDBJ databases">
        <title>Chitinophaga caseinilytica sp. nov., a casein hydrolysing bacterium isolated from forest soil.</title>
        <authorList>
            <person name="Lee D.S."/>
            <person name="Han D.M."/>
            <person name="Baek J.H."/>
            <person name="Choi D.G."/>
            <person name="Jeon J.H."/>
            <person name="Jeon C.O."/>
        </authorList>
    </citation>
    <scope>NUCLEOTIDE SEQUENCE [LARGE SCALE GENOMIC DNA]</scope>
    <source>
        <strain evidence="9 10">KACC 19118</strain>
    </source>
</reference>
<comment type="similarity">
    <text evidence="2">Belongs to the OmpP1/FadL family.</text>
</comment>
<protein>
    <recommendedName>
        <fullName evidence="11">Outer membrane protein transport protein (OMPP1/FadL/TodX)</fullName>
    </recommendedName>
</protein>
<dbReference type="RefSeq" id="WP_341838896.1">
    <property type="nucleotide sequence ID" value="NZ_CP149792.1"/>
</dbReference>
<dbReference type="EMBL" id="CP150096">
    <property type="protein sequence ID" value="WZN44102.1"/>
    <property type="molecule type" value="Genomic_DNA"/>
</dbReference>
<keyword evidence="3" id="KW-1134">Transmembrane beta strand</keyword>
<keyword evidence="6" id="KW-0472">Membrane</keyword>
<evidence type="ECO:0000256" key="1">
    <source>
        <dbReference type="ARBA" id="ARBA00004571"/>
    </source>
</evidence>
<dbReference type="PANTHER" id="PTHR35093:SF8">
    <property type="entry name" value="OUTER MEMBRANE PROTEIN NMB0088-RELATED"/>
    <property type="match status" value="1"/>
</dbReference>